<evidence type="ECO:0000259" key="1">
    <source>
        <dbReference type="Pfam" id="PF09851"/>
    </source>
</evidence>
<protein>
    <submittedName>
        <fullName evidence="2">Putative phage infection (PIP) family protein YhgE</fullName>
    </submittedName>
</protein>
<sequence length="178" mass="21061">MEEDKIKIELSKYDIDNRILKGMISKLSEITHDNESIKAMFKTKGLYWILLSKRIFIMDPGFIKGTFSDIEIINHSQIERLYYNINRGFFSNSMELSIKLPKEKTRTYSVSGNFDEVEKAIDFLKETMDERKLKKKHRKTKDTTSELNKLEKMADLKDKGIISEEEFENHKKKLLKKL</sequence>
<evidence type="ECO:0000313" key="3">
    <source>
        <dbReference type="Proteomes" id="UP000533207"/>
    </source>
</evidence>
<comment type="caution">
    <text evidence="2">The sequence shown here is derived from an EMBL/GenBank/DDBJ whole genome shotgun (WGS) entry which is preliminary data.</text>
</comment>
<organism evidence="2 3">
    <name type="scientific">Methanococcus maripaludis</name>
    <name type="common">Methanococcus deltae</name>
    <dbReference type="NCBI Taxonomy" id="39152"/>
    <lineage>
        <taxon>Archaea</taxon>
        <taxon>Methanobacteriati</taxon>
        <taxon>Methanobacteriota</taxon>
        <taxon>Methanomada group</taxon>
        <taxon>Methanococci</taxon>
        <taxon>Methanococcales</taxon>
        <taxon>Methanococcaceae</taxon>
        <taxon>Methanococcus</taxon>
    </lineage>
</organism>
<dbReference type="EMBL" id="JACDUL010000004">
    <property type="protein sequence ID" value="MBA2862915.1"/>
    <property type="molecule type" value="Genomic_DNA"/>
</dbReference>
<proteinExistence type="predicted"/>
<feature type="domain" description="SHOCT" evidence="1">
    <location>
        <begin position="149"/>
        <end position="175"/>
    </location>
</feature>
<gene>
    <name evidence="2" type="ORF">HNP90_001812</name>
</gene>
<accession>A0A7J9PI55</accession>
<evidence type="ECO:0000313" key="2">
    <source>
        <dbReference type="EMBL" id="MBA2862915.1"/>
    </source>
</evidence>
<dbReference type="AlphaFoldDB" id="A0A7J9PI55"/>
<dbReference type="RefSeq" id="WP_012068020.1">
    <property type="nucleotide sequence ID" value="NZ_JACDUL010000004.1"/>
</dbReference>
<dbReference type="Pfam" id="PF09851">
    <property type="entry name" value="SHOCT"/>
    <property type="match status" value="1"/>
</dbReference>
<name>A0A7J9PI55_METMI</name>
<reference evidence="2 3" key="1">
    <citation type="submission" date="2020-07" db="EMBL/GenBank/DDBJ databases">
        <title>Genomic Encyclopedia of Type Strains, Phase IV (KMG-V): Genome sequencing to study the core and pangenomes of soil and plant-associated prokaryotes.</title>
        <authorList>
            <person name="Whitman W."/>
        </authorList>
    </citation>
    <scope>NUCLEOTIDE SEQUENCE [LARGE SCALE GENOMIC DNA]</scope>
    <source>
        <strain evidence="2 3">C8</strain>
    </source>
</reference>
<dbReference type="Proteomes" id="UP000533207">
    <property type="component" value="Unassembled WGS sequence"/>
</dbReference>
<dbReference type="InterPro" id="IPR018649">
    <property type="entry name" value="SHOCT"/>
</dbReference>